<dbReference type="Gene3D" id="1.20.120.330">
    <property type="entry name" value="Nucleotidyltransferases domain 2"/>
    <property type="match status" value="1"/>
</dbReference>
<dbReference type="InterPro" id="IPR007530">
    <property type="entry name" value="Aminoglycoside_adenylylTfrase"/>
</dbReference>
<dbReference type="EMBL" id="VTES01000005">
    <property type="protein sequence ID" value="TYS61822.1"/>
    <property type="molecule type" value="Genomic_DNA"/>
</dbReference>
<dbReference type="Proteomes" id="UP000323732">
    <property type="component" value="Unassembled WGS sequence"/>
</dbReference>
<comment type="caution">
    <text evidence="1">The sequence shown here is derived from an EMBL/GenBank/DDBJ whole genome shotgun (WGS) entry which is preliminary data.</text>
</comment>
<dbReference type="Gene3D" id="3.30.460.10">
    <property type="entry name" value="Beta Polymerase, domain 2"/>
    <property type="match status" value="1"/>
</dbReference>
<dbReference type="SUPFAM" id="SSF81301">
    <property type="entry name" value="Nucleotidyltransferase"/>
    <property type="match status" value="1"/>
</dbReference>
<gene>
    <name evidence="1" type="ORF">FZD47_17125</name>
</gene>
<dbReference type="AlphaFoldDB" id="A0A5D4SIA8"/>
<dbReference type="Pfam" id="PF04439">
    <property type="entry name" value="Adenyl_transf"/>
    <property type="match status" value="1"/>
</dbReference>
<protein>
    <submittedName>
        <fullName evidence="1">Aminoglycoside 6-adenylyltransferase</fullName>
    </submittedName>
</protein>
<dbReference type="RefSeq" id="WP_148950354.1">
    <property type="nucleotide sequence ID" value="NZ_VTES01000005.1"/>
</dbReference>
<evidence type="ECO:0000313" key="2">
    <source>
        <dbReference type="Proteomes" id="UP000323732"/>
    </source>
</evidence>
<name>A0A5D4SIA8_9BACI</name>
<dbReference type="GO" id="GO:0016779">
    <property type="term" value="F:nucleotidyltransferase activity"/>
    <property type="evidence" value="ECO:0007669"/>
    <property type="project" value="UniProtKB-KW"/>
</dbReference>
<dbReference type="InterPro" id="IPR043519">
    <property type="entry name" value="NT_sf"/>
</dbReference>
<keyword evidence="1" id="KW-0808">Transferase</keyword>
<dbReference type="SUPFAM" id="SSF81631">
    <property type="entry name" value="PAP/OAS1 substrate-binding domain"/>
    <property type="match status" value="1"/>
</dbReference>
<keyword evidence="1" id="KW-0548">Nucleotidyltransferase</keyword>
<proteinExistence type="predicted"/>
<sequence>MNKLTYETIIAGFMEMAKNDEKIRAALIVGSRARTEVPADEYSDLDLVAIVENPSAFLDDTDWLGKIGKHYLTFLENTAVGGGKERRVLFEEGLDVDFAFFPVSALPELEQDPEPLGVFAKGVRVLFDKDGTVTALVHQAPQNLPAPQMPGSEEIRNAIHDFWYHAVLAAKKIRRGELLDAKSICDSYMKHLLMQLVRTQTKLNKGLAFDTWHGNRFFEKWADPETVSAYKNLYGVYEEEDVWRALHNTMSFFRETAKDVCVKMDLHYPEEGDAYAAGLVESLYSQEQRPV</sequence>
<accession>A0A5D4SIA8</accession>
<dbReference type="CDD" id="cd05403">
    <property type="entry name" value="NT_KNTase_like"/>
    <property type="match status" value="1"/>
</dbReference>
<evidence type="ECO:0000313" key="1">
    <source>
        <dbReference type="EMBL" id="TYS61822.1"/>
    </source>
</evidence>
<organism evidence="1 2">
    <name type="scientific">Bacillus infantis</name>
    <dbReference type="NCBI Taxonomy" id="324767"/>
    <lineage>
        <taxon>Bacteria</taxon>
        <taxon>Bacillati</taxon>
        <taxon>Bacillota</taxon>
        <taxon>Bacilli</taxon>
        <taxon>Bacillales</taxon>
        <taxon>Bacillaceae</taxon>
        <taxon>Bacillus</taxon>
    </lineage>
</organism>
<reference evidence="1 2" key="1">
    <citation type="submission" date="2019-08" db="EMBL/GenBank/DDBJ databases">
        <title>Bacillus genomes from the desert of Cuatro Cienegas, Coahuila.</title>
        <authorList>
            <person name="Olmedo-Alvarez G."/>
        </authorList>
    </citation>
    <scope>NUCLEOTIDE SEQUENCE [LARGE SCALE GENOMIC DNA]</scope>
    <source>
        <strain evidence="1 2">CH37_1T</strain>
    </source>
</reference>